<keyword evidence="2" id="KW-1185">Reference proteome</keyword>
<name>A0A2G9HI51_9LAMI</name>
<sequence>MKKGIYSMLTALLDAMTMDPTDWWLTDGSQTPKLAEVAKKSYVHNVKRNRLNCSRANKLVFFHSYIHLQSRFCESYKYGPYKKWDMDLDDSYLKEFFTKLAKIKYESLDANYCGT</sequence>
<dbReference type="OrthoDB" id="2017576at2759"/>
<organism evidence="1 2">
    <name type="scientific">Handroanthus impetiginosus</name>
    <dbReference type="NCBI Taxonomy" id="429701"/>
    <lineage>
        <taxon>Eukaryota</taxon>
        <taxon>Viridiplantae</taxon>
        <taxon>Streptophyta</taxon>
        <taxon>Embryophyta</taxon>
        <taxon>Tracheophyta</taxon>
        <taxon>Spermatophyta</taxon>
        <taxon>Magnoliopsida</taxon>
        <taxon>eudicotyledons</taxon>
        <taxon>Gunneridae</taxon>
        <taxon>Pentapetalae</taxon>
        <taxon>asterids</taxon>
        <taxon>lamiids</taxon>
        <taxon>Lamiales</taxon>
        <taxon>Bignoniaceae</taxon>
        <taxon>Crescentiina</taxon>
        <taxon>Tabebuia alliance</taxon>
        <taxon>Handroanthus</taxon>
    </lineage>
</organism>
<accession>A0A2G9HI51</accession>
<dbReference type="EMBL" id="NKXS01001717">
    <property type="protein sequence ID" value="PIN17168.1"/>
    <property type="molecule type" value="Genomic_DNA"/>
</dbReference>
<dbReference type="AlphaFoldDB" id="A0A2G9HI51"/>
<dbReference type="Proteomes" id="UP000231279">
    <property type="component" value="Unassembled WGS sequence"/>
</dbReference>
<evidence type="ECO:0000313" key="2">
    <source>
        <dbReference type="Proteomes" id="UP000231279"/>
    </source>
</evidence>
<gene>
    <name evidence="1" type="ORF">CDL12_10169</name>
</gene>
<reference evidence="2" key="1">
    <citation type="journal article" date="2018" name="Gigascience">
        <title>Genome assembly of the Pink Ipe (Handroanthus impetiginosus, Bignoniaceae), a highly valued, ecologically keystone Neotropical timber forest tree.</title>
        <authorList>
            <person name="Silva-Junior O.B."/>
            <person name="Grattapaglia D."/>
            <person name="Novaes E."/>
            <person name="Collevatti R.G."/>
        </authorList>
    </citation>
    <scope>NUCLEOTIDE SEQUENCE [LARGE SCALE GENOMIC DNA]</scope>
    <source>
        <strain evidence="2">cv. UFG-1</strain>
    </source>
</reference>
<comment type="caution">
    <text evidence="1">The sequence shown here is derived from an EMBL/GenBank/DDBJ whole genome shotgun (WGS) entry which is preliminary data.</text>
</comment>
<evidence type="ECO:0000313" key="1">
    <source>
        <dbReference type="EMBL" id="PIN17168.1"/>
    </source>
</evidence>
<protein>
    <submittedName>
        <fullName evidence="1">Uncharacterized protein</fullName>
    </submittedName>
</protein>
<proteinExistence type="predicted"/>